<dbReference type="GeneTree" id="ENSGT00390000005040"/>
<evidence type="ECO:0000313" key="1">
    <source>
        <dbReference type="Ensembl" id="ENSCSAVP00000011740.1"/>
    </source>
</evidence>
<reference evidence="1" key="2">
    <citation type="submission" date="2025-08" db="UniProtKB">
        <authorList>
            <consortium name="Ensembl"/>
        </authorList>
    </citation>
    <scope>IDENTIFICATION</scope>
</reference>
<reference evidence="2" key="1">
    <citation type="submission" date="2003-08" db="EMBL/GenBank/DDBJ databases">
        <authorList>
            <person name="Birren B."/>
            <person name="Nusbaum C."/>
            <person name="Abebe A."/>
            <person name="Abouelleil A."/>
            <person name="Adekoya E."/>
            <person name="Ait-zahra M."/>
            <person name="Allen N."/>
            <person name="Allen T."/>
            <person name="An P."/>
            <person name="Anderson M."/>
            <person name="Anderson S."/>
            <person name="Arachchi H."/>
            <person name="Armbruster J."/>
            <person name="Bachantsang P."/>
            <person name="Baldwin J."/>
            <person name="Barry A."/>
            <person name="Bayul T."/>
            <person name="Blitshsteyn B."/>
            <person name="Bloom T."/>
            <person name="Blye J."/>
            <person name="Boguslavskiy L."/>
            <person name="Borowsky M."/>
            <person name="Boukhgalter B."/>
            <person name="Brunache A."/>
            <person name="Butler J."/>
            <person name="Calixte N."/>
            <person name="Calvo S."/>
            <person name="Camarata J."/>
            <person name="Campo K."/>
            <person name="Chang J."/>
            <person name="Cheshatsang Y."/>
            <person name="Citroen M."/>
            <person name="Collymore A."/>
            <person name="Considine T."/>
            <person name="Cook A."/>
            <person name="Cooke P."/>
            <person name="Corum B."/>
            <person name="Cuomo C."/>
            <person name="David R."/>
            <person name="Dawoe T."/>
            <person name="Degray S."/>
            <person name="Dodge S."/>
            <person name="Dooley K."/>
            <person name="Dorje P."/>
            <person name="Dorjee K."/>
            <person name="Dorris L."/>
            <person name="Duffey N."/>
            <person name="Dupes A."/>
            <person name="Elkins T."/>
            <person name="Engels R."/>
            <person name="Erickson J."/>
            <person name="Farina A."/>
            <person name="Faro S."/>
            <person name="Ferreira P."/>
            <person name="Fischer H."/>
            <person name="Fitzgerald M."/>
            <person name="Foley K."/>
            <person name="Gage D."/>
            <person name="Galagan J."/>
            <person name="Gearin G."/>
            <person name="Gnerre S."/>
            <person name="Gnirke A."/>
            <person name="Goyette A."/>
            <person name="Graham J."/>
            <person name="Grandbois E."/>
            <person name="Gyaltsen K."/>
            <person name="Hafez N."/>
            <person name="Hagopian D."/>
            <person name="Hagos B."/>
            <person name="Hall J."/>
            <person name="Hatcher B."/>
            <person name="Heller A."/>
            <person name="Higgins H."/>
            <person name="Honan T."/>
            <person name="Horn A."/>
            <person name="Houde N."/>
            <person name="Hughes L."/>
            <person name="Hulme W."/>
            <person name="Husby E."/>
            <person name="Iliev I."/>
            <person name="Jaffe D."/>
            <person name="Jones C."/>
            <person name="Kamal M."/>
            <person name="Kamat A."/>
            <person name="Kamvysselis M."/>
            <person name="Karlsson E."/>
            <person name="Kells C."/>
            <person name="Kieu A."/>
            <person name="Kisner P."/>
            <person name="Kodira C."/>
            <person name="Kulbokas E."/>
            <person name="Labutti K."/>
            <person name="Lama D."/>
            <person name="Landers T."/>
            <person name="Leger J."/>
            <person name="Levine S."/>
            <person name="Lewis D."/>
            <person name="Lewis T."/>
            <person name="Lindblad-toh K."/>
            <person name="Liu X."/>
            <person name="Lokyitsang T."/>
            <person name="Lokyitsang Y."/>
            <person name="Lucien O."/>
            <person name="Lui A."/>
            <person name="Ma L.J."/>
            <person name="Mabbitt R."/>
            <person name="Macdonald J."/>
            <person name="Maclean C."/>
            <person name="Major J."/>
            <person name="Manning J."/>
            <person name="Marabella R."/>
            <person name="Maru K."/>
            <person name="Matthews C."/>
            <person name="Mauceli E."/>
            <person name="Mccarthy M."/>
            <person name="Mcdonough S."/>
            <person name="Mcghee T."/>
            <person name="Meldrim J."/>
            <person name="Meneus L."/>
            <person name="Mesirov J."/>
            <person name="Mihalev A."/>
            <person name="Mihova T."/>
            <person name="Mikkelsen T."/>
            <person name="Mlenga V."/>
            <person name="Moru K."/>
            <person name="Mozes J."/>
            <person name="Mulrain L."/>
            <person name="Munson G."/>
            <person name="Naylor J."/>
            <person name="Newes C."/>
            <person name="Nguyen C."/>
            <person name="Nguyen N."/>
            <person name="Nguyen T."/>
            <person name="Nicol R."/>
            <person name="Nielsen C."/>
            <person name="Nizzari M."/>
            <person name="Norbu C."/>
            <person name="Norbu N."/>
            <person name="O'donnell P."/>
            <person name="Okoawo O."/>
            <person name="O'leary S."/>
            <person name="Omotosho B."/>
            <person name="O'neill K."/>
            <person name="Osman S."/>
            <person name="Parker S."/>
            <person name="Perrin D."/>
            <person name="Phunkhang P."/>
            <person name="Piqani B."/>
            <person name="Purcell S."/>
            <person name="Rachupka T."/>
            <person name="Ramasamy U."/>
            <person name="Rameau R."/>
            <person name="Ray V."/>
            <person name="Raymond C."/>
            <person name="Retta R."/>
            <person name="Richardson S."/>
            <person name="Rise C."/>
            <person name="Rodriguez J."/>
            <person name="Rogers J."/>
            <person name="Rogov P."/>
            <person name="Rutman M."/>
            <person name="Schupbach R."/>
            <person name="Seaman C."/>
            <person name="Settipalli S."/>
            <person name="Sharpe T."/>
            <person name="Sheridan J."/>
            <person name="Sherpa N."/>
            <person name="Shi J."/>
            <person name="Smirnov S."/>
            <person name="Smith C."/>
            <person name="Sougnez C."/>
            <person name="Spencer B."/>
            <person name="Stalker J."/>
            <person name="Stange-thomann N."/>
            <person name="Stavropoulos S."/>
            <person name="Stetson K."/>
            <person name="Stone C."/>
            <person name="Stone S."/>
            <person name="Stubbs M."/>
            <person name="Talamas J."/>
            <person name="Tchuinga P."/>
            <person name="Tenzing P."/>
            <person name="Tesfaye S."/>
            <person name="Theodore J."/>
            <person name="Thoulutsang Y."/>
            <person name="Topham K."/>
            <person name="Towey S."/>
            <person name="Tsamla T."/>
            <person name="Tsomo N."/>
            <person name="Vallee D."/>
            <person name="Vassiliev H."/>
            <person name="Venkataraman V."/>
            <person name="Vinson J."/>
            <person name="Vo A."/>
            <person name="Wade C."/>
            <person name="Wang S."/>
            <person name="Wangchuk T."/>
            <person name="Wangdi T."/>
            <person name="Whittaker C."/>
            <person name="Wilkinson J."/>
            <person name="Wu Y."/>
            <person name="Wyman D."/>
            <person name="Yadav S."/>
            <person name="Yang S."/>
            <person name="Yang X."/>
            <person name="Yeager S."/>
            <person name="Yee E."/>
            <person name="Young G."/>
            <person name="Zainoun J."/>
            <person name="Zembeck L."/>
            <person name="Zimmer A."/>
            <person name="Zody M."/>
            <person name="Lander E."/>
        </authorList>
    </citation>
    <scope>NUCLEOTIDE SEQUENCE [LARGE SCALE GENOMIC DNA]</scope>
</reference>
<proteinExistence type="predicted"/>
<dbReference type="Gene3D" id="2.30.30.140">
    <property type="match status" value="1"/>
</dbReference>
<dbReference type="Proteomes" id="UP000007875">
    <property type="component" value="Unassembled WGS sequence"/>
</dbReference>
<reference evidence="1" key="3">
    <citation type="submission" date="2025-09" db="UniProtKB">
        <authorList>
            <consortium name="Ensembl"/>
        </authorList>
    </citation>
    <scope>IDENTIFICATION</scope>
</reference>
<dbReference type="InParanoid" id="H2Z2C8"/>
<dbReference type="AlphaFoldDB" id="H2Z2C8"/>
<accession>H2Z2C8</accession>
<evidence type="ECO:0008006" key="3">
    <source>
        <dbReference type="Google" id="ProtNLM"/>
    </source>
</evidence>
<dbReference type="Ensembl" id="ENSCSAVT00000011877.1">
    <property type="protein sequence ID" value="ENSCSAVP00000011740.1"/>
    <property type="gene ID" value="ENSCSAVG00000006883.1"/>
</dbReference>
<name>H2Z2C8_CIOSA</name>
<dbReference type="HOGENOM" id="CLU_2677353_0_0_1"/>
<organism evidence="1 2">
    <name type="scientific">Ciona savignyi</name>
    <name type="common">Pacific transparent sea squirt</name>
    <dbReference type="NCBI Taxonomy" id="51511"/>
    <lineage>
        <taxon>Eukaryota</taxon>
        <taxon>Metazoa</taxon>
        <taxon>Chordata</taxon>
        <taxon>Tunicata</taxon>
        <taxon>Ascidiacea</taxon>
        <taxon>Phlebobranchia</taxon>
        <taxon>Cionidae</taxon>
        <taxon>Ciona</taxon>
    </lineage>
</organism>
<protein>
    <recommendedName>
        <fullName evidence="3">Tudor domain-containing protein</fullName>
    </recommendedName>
</protein>
<keyword evidence="2" id="KW-1185">Reference proteome</keyword>
<evidence type="ECO:0000313" key="2">
    <source>
        <dbReference type="Proteomes" id="UP000007875"/>
    </source>
</evidence>
<sequence>MLIKFEDGVKMWVDNIRNVTYDDDEPIKSWRVKPGTKVAAKYSDGLFYDAEVVASYDGTATTEYDKKETTEKQQE</sequence>